<reference evidence="3" key="1">
    <citation type="journal article" date="2019" name="Int. J. Syst. Evol. Microbiol.">
        <title>The Global Catalogue of Microorganisms (GCM) 10K type strain sequencing project: providing services to taxonomists for standard genome sequencing and annotation.</title>
        <authorList>
            <consortium name="The Broad Institute Genomics Platform"/>
            <consortium name="The Broad Institute Genome Sequencing Center for Infectious Disease"/>
            <person name="Wu L."/>
            <person name="Ma J."/>
        </authorList>
    </citation>
    <scope>NUCLEOTIDE SEQUENCE [LARGE SCALE GENOMIC DNA]</scope>
    <source>
        <strain evidence="3">JCM 15974</strain>
    </source>
</reference>
<name>A0ABP3U5N5_9FLAO</name>
<keyword evidence="1" id="KW-0812">Transmembrane</keyword>
<protein>
    <recommendedName>
        <fullName evidence="4">Zinc ribbon domain-containing protein</fullName>
    </recommendedName>
</protein>
<dbReference type="Proteomes" id="UP001501758">
    <property type="component" value="Unassembled WGS sequence"/>
</dbReference>
<keyword evidence="1" id="KW-0472">Membrane</keyword>
<dbReference type="RefSeq" id="WP_343912573.1">
    <property type="nucleotide sequence ID" value="NZ_BAAAGE010000002.1"/>
</dbReference>
<accession>A0ABP3U5N5</accession>
<dbReference type="EMBL" id="BAAAGE010000002">
    <property type="protein sequence ID" value="GAA0722157.1"/>
    <property type="molecule type" value="Genomic_DNA"/>
</dbReference>
<comment type="caution">
    <text evidence="2">The sequence shown here is derived from an EMBL/GenBank/DDBJ whole genome shotgun (WGS) entry which is preliminary data.</text>
</comment>
<keyword evidence="1" id="KW-1133">Transmembrane helix</keyword>
<feature type="transmembrane region" description="Helical" evidence="1">
    <location>
        <begin position="78"/>
        <end position="101"/>
    </location>
</feature>
<keyword evidence="3" id="KW-1185">Reference proteome</keyword>
<gene>
    <name evidence="2" type="ORF">GCM10009430_24280</name>
</gene>
<proteinExistence type="predicted"/>
<organism evidence="2 3">
    <name type="scientific">Aquimarina litoralis</name>
    <dbReference type="NCBI Taxonomy" id="584605"/>
    <lineage>
        <taxon>Bacteria</taxon>
        <taxon>Pseudomonadati</taxon>
        <taxon>Bacteroidota</taxon>
        <taxon>Flavobacteriia</taxon>
        <taxon>Flavobacteriales</taxon>
        <taxon>Flavobacteriaceae</taxon>
        <taxon>Aquimarina</taxon>
    </lineage>
</organism>
<sequence>MSDVYRKCPNCGTLNLNKDYCKACGTLINTQVRRQQERAKRLEQKQRADQNKKPHKITLFFENAKEHSNPFIKYTFRVLYSIWVVVLAIGSFIAFIIGYVAA</sequence>
<evidence type="ECO:0000256" key="1">
    <source>
        <dbReference type="SAM" id="Phobius"/>
    </source>
</evidence>
<evidence type="ECO:0000313" key="2">
    <source>
        <dbReference type="EMBL" id="GAA0722157.1"/>
    </source>
</evidence>
<evidence type="ECO:0000313" key="3">
    <source>
        <dbReference type="Proteomes" id="UP001501758"/>
    </source>
</evidence>
<evidence type="ECO:0008006" key="4">
    <source>
        <dbReference type="Google" id="ProtNLM"/>
    </source>
</evidence>